<gene>
    <name evidence="1" type="ORF">CCMP2556_LOCUS25803</name>
</gene>
<proteinExistence type="predicted"/>
<reference evidence="1 2" key="1">
    <citation type="submission" date="2024-02" db="EMBL/GenBank/DDBJ databases">
        <authorList>
            <person name="Chen Y."/>
            <person name="Shah S."/>
            <person name="Dougan E. K."/>
            <person name="Thang M."/>
            <person name="Chan C."/>
        </authorList>
    </citation>
    <scope>NUCLEOTIDE SEQUENCE [LARGE SCALE GENOMIC DNA]</scope>
</reference>
<comment type="caution">
    <text evidence="1">The sequence shown here is derived from an EMBL/GenBank/DDBJ whole genome shotgun (WGS) entry which is preliminary data.</text>
</comment>
<dbReference type="Proteomes" id="UP001642484">
    <property type="component" value="Unassembled WGS sequence"/>
</dbReference>
<keyword evidence="2" id="KW-1185">Reference proteome</keyword>
<organism evidence="1 2">
    <name type="scientific">Durusdinium trenchii</name>
    <dbReference type="NCBI Taxonomy" id="1381693"/>
    <lineage>
        <taxon>Eukaryota</taxon>
        <taxon>Sar</taxon>
        <taxon>Alveolata</taxon>
        <taxon>Dinophyceae</taxon>
        <taxon>Suessiales</taxon>
        <taxon>Symbiodiniaceae</taxon>
        <taxon>Durusdinium</taxon>
    </lineage>
</organism>
<accession>A0ABP0MGN7</accession>
<evidence type="ECO:0000313" key="2">
    <source>
        <dbReference type="Proteomes" id="UP001642484"/>
    </source>
</evidence>
<name>A0ABP0MGN7_9DINO</name>
<protein>
    <submittedName>
        <fullName evidence="1">Uncharacterized protein</fullName>
    </submittedName>
</protein>
<evidence type="ECO:0000313" key="1">
    <source>
        <dbReference type="EMBL" id="CAK9050650.1"/>
    </source>
</evidence>
<sequence>HPVSKALCGALRQRHPSPYLSGAVQSKTLVKSKFSALHPNVDNPKDATLEMLDMKLTDLLKPYGEEVSDVVSLTAAKLVEGMRIALQGLNLACKRQQNAWRASLSNDASIQELLKAAKDTIGNLDADAVEKNIEYLKEAREKAEQFHKKMSKQAPFADSARSLAQEMETTQGEIKSAQLLRMEAILLVAAGCEPVKERFWRANRTCFCHPSAF</sequence>
<dbReference type="EMBL" id="CAXAMN010017513">
    <property type="protein sequence ID" value="CAK9050650.1"/>
    <property type="molecule type" value="Genomic_DNA"/>
</dbReference>
<feature type="non-terminal residue" evidence="1">
    <location>
        <position position="1"/>
    </location>
</feature>